<dbReference type="RefSeq" id="WP_119986504.1">
    <property type="nucleotide sequence ID" value="NZ_CP032489.1"/>
</dbReference>
<sequence length="87" mass="9747">MAIQRIKPQNEYAIEITPEGPEKVTIALAVTKEFRRTEVRVSFIQGHGGRDVTLDNHRRYSVEDIPNGTSSVVIRNSGPEVIDVSWA</sequence>
<dbReference type="AlphaFoldDB" id="A0A386HP06"/>
<proteinExistence type="predicted"/>
<organism evidence="1 2">
    <name type="scientific">Arachidicoccus soli</name>
    <dbReference type="NCBI Taxonomy" id="2341117"/>
    <lineage>
        <taxon>Bacteria</taxon>
        <taxon>Pseudomonadati</taxon>
        <taxon>Bacteroidota</taxon>
        <taxon>Chitinophagia</taxon>
        <taxon>Chitinophagales</taxon>
        <taxon>Chitinophagaceae</taxon>
        <taxon>Arachidicoccus</taxon>
    </lineage>
</organism>
<evidence type="ECO:0000313" key="2">
    <source>
        <dbReference type="Proteomes" id="UP000266118"/>
    </source>
</evidence>
<keyword evidence="2" id="KW-1185">Reference proteome</keyword>
<dbReference type="KEGG" id="ark:D6B99_07185"/>
<protein>
    <submittedName>
        <fullName evidence="1">Uncharacterized protein</fullName>
    </submittedName>
</protein>
<gene>
    <name evidence="1" type="ORF">D6B99_07185</name>
</gene>
<reference evidence="1 2" key="1">
    <citation type="submission" date="2018-09" db="EMBL/GenBank/DDBJ databases">
        <title>Arachidicoccus sp. nov., a bacterium isolated from soil.</title>
        <authorList>
            <person name="Weon H.-Y."/>
            <person name="Kwon S.-W."/>
            <person name="Lee S.A."/>
        </authorList>
    </citation>
    <scope>NUCLEOTIDE SEQUENCE [LARGE SCALE GENOMIC DNA]</scope>
    <source>
        <strain evidence="1 2">KIS59-12</strain>
    </source>
</reference>
<dbReference type="Proteomes" id="UP000266118">
    <property type="component" value="Chromosome"/>
</dbReference>
<dbReference type="EMBL" id="CP032489">
    <property type="protein sequence ID" value="AYD47412.1"/>
    <property type="molecule type" value="Genomic_DNA"/>
</dbReference>
<dbReference type="OrthoDB" id="770360at2"/>
<evidence type="ECO:0000313" key="1">
    <source>
        <dbReference type="EMBL" id="AYD47412.1"/>
    </source>
</evidence>
<accession>A0A386HP06</accession>
<name>A0A386HP06_9BACT</name>